<evidence type="ECO:0000256" key="2">
    <source>
        <dbReference type="ARBA" id="ARBA00022801"/>
    </source>
</evidence>
<dbReference type="AlphaFoldDB" id="A0A3N3DUU8"/>
<gene>
    <name evidence="5" type="ORF">EGH82_19100</name>
</gene>
<evidence type="ECO:0000313" key="5">
    <source>
        <dbReference type="EMBL" id="ROV58284.1"/>
    </source>
</evidence>
<keyword evidence="2" id="KW-0378">Hydrolase</keyword>
<comment type="caution">
    <text evidence="5">The sequence shown here is derived from an EMBL/GenBank/DDBJ whole genome shotgun (WGS) entry which is preliminary data.</text>
</comment>
<dbReference type="Pfam" id="PF02626">
    <property type="entry name" value="CT_A_B"/>
    <property type="match status" value="1"/>
</dbReference>
<dbReference type="InterPro" id="IPR052708">
    <property type="entry name" value="PxpC"/>
</dbReference>
<dbReference type="GO" id="GO:0005524">
    <property type="term" value="F:ATP binding"/>
    <property type="evidence" value="ECO:0007669"/>
    <property type="project" value="UniProtKB-KW"/>
</dbReference>
<dbReference type="InterPro" id="IPR029000">
    <property type="entry name" value="Cyclophilin-like_dom_sf"/>
</dbReference>
<organism evidence="5 6">
    <name type="scientific">Vibrio ponticus</name>
    <dbReference type="NCBI Taxonomy" id="265668"/>
    <lineage>
        <taxon>Bacteria</taxon>
        <taxon>Pseudomonadati</taxon>
        <taxon>Pseudomonadota</taxon>
        <taxon>Gammaproteobacteria</taxon>
        <taxon>Vibrionales</taxon>
        <taxon>Vibrionaceae</taxon>
        <taxon>Vibrio</taxon>
    </lineage>
</organism>
<proteinExistence type="predicted"/>
<dbReference type="Proteomes" id="UP000278792">
    <property type="component" value="Unassembled WGS sequence"/>
</dbReference>
<feature type="domain" description="Carboxyltransferase" evidence="4">
    <location>
        <begin position="27"/>
        <end position="310"/>
    </location>
</feature>
<keyword evidence="3" id="KW-0067">ATP-binding</keyword>
<evidence type="ECO:0000313" key="6">
    <source>
        <dbReference type="Proteomes" id="UP000278792"/>
    </source>
</evidence>
<dbReference type="RefSeq" id="WP_123783265.1">
    <property type="nucleotide sequence ID" value="NZ_RKIK01000084.1"/>
</dbReference>
<dbReference type="GO" id="GO:0016740">
    <property type="term" value="F:transferase activity"/>
    <property type="evidence" value="ECO:0007669"/>
    <property type="project" value="UniProtKB-KW"/>
</dbReference>
<accession>A0A3N3DUU8</accession>
<dbReference type="SMART" id="SM00797">
    <property type="entry name" value="AHS2"/>
    <property type="match status" value="1"/>
</dbReference>
<dbReference type="SUPFAM" id="SSF50891">
    <property type="entry name" value="Cyclophilin-like"/>
    <property type="match status" value="1"/>
</dbReference>
<sequence length="316" mass="34752">MSQGVLKVIKAGPLSLIQDLGRFGLAHNGITQGGPVDEYAYSWANYLLGNKVNLPCVEITLGQVELEVSEKNAFAICGADLKATLDDVPLTNWATFIANKGQVIKFALPSNGLRSYLAVLGGFTVPYQLGSCATVERDSLGGLGGGSALKDGDELPYQRLLANQYFERKQLSFRFIPDYDLPVTLRVVEGYQKNALPKTVINWFYNTEFEVSKNINRMGYRLQGHCIDKGAIDIPNIEMQSEGIALGAIQLPPDGQPIVLLSDRQTIGGYPKIGCVSRIDLPRLAQAKPGQKVRFVKGNLEELQSDWVMWANYFGY</sequence>
<dbReference type="Gene3D" id="2.40.100.10">
    <property type="entry name" value="Cyclophilin-like"/>
    <property type="match status" value="1"/>
</dbReference>
<evidence type="ECO:0000256" key="1">
    <source>
        <dbReference type="ARBA" id="ARBA00022741"/>
    </source>
</evidence>
<keyword evidence="5" id="KW-0808">Transferase</keyword>
<name>A0A3N3DUU8_9VIBR</name>
<protein>
    <submittedName>
        <fullName evidence="5">Biotin-dependent carboxyltransferase family protein</fullName>
    </submittedName>
</protein>
<dbReference type="GO" id="GO:0016787">
    <property type="term" value="F:hydrolase activity"/>
    <property type="evidence" value="ECO:0007669"/>
    <property type="project" value="UniProtKB-KW"/>
</dbReference>
<evidence type="ECO:0000259" key="4">
    <source>
        <dbReference type="SMART" id="SM00797"/>
    </source>
</evidence>
<dbReference type="NCBIfam" id="TIGR00724">
    <property type="entry name" value="urea_amlyse_rel"/>
    <property type="match status" value="1"/>
</dbReference>
<evidence type="ECO:0000256" key="3">
    <source>
        <dbReference type="ARBA" id="ARBA00022840"/>
    </source>
</evidence>
<dbReference type="EMBL" id="RKIK01000084">
    <property type="protein sequence ID" value="ROV58284.1"/>
    <property type="molecule type" value="Genomic_DNA"/>
</dbReference>
<keyword evidence="1" id="KW-0547">Nucleotide-binding</keyword>
<dbReference type="InterPro" id="IPR003778">
    <property type="entry name" value="CT_A_B"/>
</dbReference>
<dbReference type="PANTHER" id="PTHR43309:SF4">
    <property type="entry name" value="CARBOXYLTRANSFERASE DOMAIN-CONTAINING PROTEIN"/>
    <property type="match status" value="1"/>
</dbReference>
<dbReference type="PANTHER" id="PTHR43309">
    <property type="entry name" value="5-OXOPROLINASE SUBUNIT C"/>
    <property type="match status" value="1"/>
</dbReference>
<reference evidence="5 6" key="1">
    <citation type="submission" date="2018-11" db="EMBL/GenBank/DDBJ databases">
        <title>Vibrio ponticus strain CAIM 1751 pathogenic for the snapper Lutjanus guttatus.</title>
        <authorList>
            <person name="Soto-Rodriguez S."/>
            <person name="Lozano-Olvera R."/>
            <person name="Gomez-Gil B."/>
        </authorList>
    </citation>
    <scope>NUCLEOTIDE SEQUENCE [LARGE SCALE GENOMIC DNA]</scope>
    <source>
        <strain evidence="5 6">CAIM 1751</strain>
    </source>
</reference>